<proteinExistence type="predicted"/>
<keyword evidence="2" id="KW-1185">Reference proteome</keyword>
<sequence>MTVFEEKNPIRSRISANRARIRGKGPEAVTNKKIVNINIQPSTKGKGSHWLSTL</sequence>
<gene>
    <name evidence="1" type="ORF">J8TS2_15940</name>
</gene>
<dbReference type="Proteomes" id="UP000679950">
    <property type="component" value="Unassembled WGS sequence"/>
</dbReference>
<protein>
    <submittedName>
        <fullName evidence="1">Uncharacterized protein</fullName>
    </submittedName>
</protein>
<dbReference type="RefSeq" id="WP_191967462.1">
    <property type="nucleotide sequence ID" value="NZ_BORB01000011.1"/>
</dbReference>
<reference evidence="1 2" key="1">
    <citation type="submission" date="2021-03" db="EMBL/GenBank/DDBJ databases">
        <title>Antimicrobial resistance genes in bacteria isolated from Japanese honey, and their potential for conferring macrolide and lincosamide resistance in the American foulbrood pathogen Paenibacillus larvae.</title>
        <authorList>
            <person name="Okamoto M."/>
            <person name="Kumagai M."/>
            <person name="Kanamori H."/>
            <person name="Takamatsu D."/>
        </authorList>
    </citation>
    <scope>NUCLEOTIDE SEQUENCE [LARGE SCALE GENOMIC DNA]</scope>
    <source>
        <strain evidence="1 2">J8TS2</strain>
    </source>
</reference>
<name>A0ABQ4KH31_9BACI</name>
<accession>A0ABQ4KH31</accession>
<dbReference type="EMBL" id="BORB01000011">
    <property type="protein sequence ID" value="GIN57275.1"/>
    <property type="molecule type" value="Genomic_DNA"/>
</dbReference>
<comment type="caution">
    <text evidence="1">The sequence shown here is derived from an EMBL/GenBank/DDBJ whole genome shotgun (WGS) entry which is preliminary data.</text>
</comment>
<evidence type="ECO:0000313" key="1">
    <source>
        <dbReference type="EMBL" id="GIN57275.1"/>
    </source>
</evidence>
<evidence type="ECO:0000313" key="2">
    <source>
        <dbReference type="Proteomes" id="UP000679950"/>
    </source>
</evidence>
<organism evidence="1 2">
    <name type="scientific">Lederbergia ruris</name>
    <dbReference type="NCBI Taxonomy" id="217495"/>
    <lineage>
        <taxon>Bacteria</taxon>
        <taxon>Bacillati</taxon>
        <taxon>Bacillota</taxon>
        <taxon>Bacilli</taxon>
        <taxon>Bacillales</taxon>
        <taxon>Bacillaceae</taxon>
        <taxon>Lederbergia</taxon>
    </lineage>
</organism>